<dbReference type="InterPro" id="IPR048263">
    <property type="entry name" value="Arb2"/>
</dbReference>
<evidence type="ECO:0000313" key="3">
    <source>
        <dbReference type="EMBL" id="KYK58946.1"/>
    </source>
</evidence>
<protein>
    <submittedName>
        <fullName evidence="3">Arb2 domain-containing protein</fullName>
    </submittedName>
</protein>
<evidence type="ECO:0000259" key="2">
    <source>
        <dbReference type="Pfam" id="PF22749"/>
    </source>
</evidence>
<dbReference type="GO" id="GO:0005634">
    <property type="term" value="C:nucleus"/>
    <property type="evidence" value="ECO:0007669"/>
    <property type="project" value="TreeGrafter"/>
</dbReference>
<proteinExistence type="predicted"/>
<dbReference type="GO" id="GO:0035197">
    <property type="term" value="F:siRNA binding"/>
    <property type="evidence" value="ECO:0007669"/>
    <property type="project" value="TreeGrafter"/>
</dbReference>
<dbReference type="EMBL" id="LAYC01000001">
    <property type="protein sequence ID" value="KYK58946.1"/>
    <property type="molecule type" value="Genomic_DNA"/>
</dbReference>
<dbReference type="PANTHER" id="PTHR21357:SF4">
    <property type="entry name" value="FAM172 FAMILY PROTEIN HOMOLOG CG10038"/>
    <property type="match status" value="1"/>
</dbReference>
<dbReference type="AlphaFoldDB" id="A0A151GPC7"/>
<dbReference type="GO" id="GO:0031048">
    <property type="term" value="P:regulatory ncRNA-mediated heterochromatin formation"/>
    <property type="evidence" value="ECO:0007669"/>
    <property type="project" value="TreeGrafter"/>
</dbReference>
<dbReference type="Proteomes" id="UP000076580">
    <property type="component" value="Chromosome 01"/>
</dbReference>
<feature type="compositionally biased region" description="Polar residues" evidence="1">
    <location>
        <begin position="413"/>
        <end position="422"/>
    </location>
</feature>
<feature type="compositionally biased region" description="Basic and acidic residues" evidence="1">
    <location>
        <begin position="396"/>
        <end position="408"/>
    </location>
</feature>
<sequence length="422" mass="46741">MFRRQWSSLPKEPSFQPNFQSLGYFINDQDEIRSIEAPDCYFKFFLNRNPRINELQRFAFNQALEDEVHARLEMEGLRKVTLPMGSTPDHRHLPIFVSHDLGLRSRVVVIFGESTQDLGILASRVANGVGGIDEGSMVSVVRALQHHVSSDADLDPPGIVLANTGQLYWWPEGKRALTTTASMAVPLPSLVHRGRRHVPALNSIPGNEVARRHVGYMFDTVLRQLTGADAKFSVVAVGDSCELVTRFLDEDVKWEAHGRRLSSMLLLGHVYPDDDLTNDDLKNFLAKASRAYLTSSHPLDTPLAPPAGNAKELIPNLGCPCFSSSEPCHTELILVRALGPALKYLEQAATTPGFENPPIVVVDVEEDEPEACLWDREPEGDKPLLWYPVGSGHGEERAKLEAEMRHTPEAGISSAQTSAELN</sequence>
<dbReference type="Pfam" id="PF22749">
    <property type="entry name" value="Arb2"/>
    <property type="match status" value="1"/>
</dbReference>
<dbReference type="GeneID" id="63712716"/>
<gene>
    <name evidence="3" type="ORF">DCS_00073</name>
</gene>
<accession>A0A151GPC7</accession>
<keyword evidence="4" id="KW-1185">Reference proteome</keyword>
<dbReference type="InterPro" id="IPR053858">
    <property type="entry name" value="Arb2_dom"/>
</dbReference>
<name>A0A151GPC7_DRECN</name>
<evidence type="ECO:0000313" key="4">
    <source>
        <dbReference type="Proteomes" id="UP000076580"/>
    </source>
</evidence>
<dbReference type="InParanoid" id="A0A151GPC7"/>
<dbReference type="STRING" id="98403.A0A151GPC7"/>
<feature type="region of interest" description="Disordered" evidence="1">
    <location>
        <begin position="396"/>
        <end position="422"/>
    </location>
</feature>
<dbReference type="RefSeq" id="XP_040658298.1">
    <property type="nucleotide sequence ID" value="XM_040797415.1"/>
</dbReference>
<feature type="domain" description="Arb2" evidence="2">
    <location>
        <begin position="15"/>
        <end position="299"/>
    </location>
</feature>
<reference evidence="3 4" key="1">
    <citation type="journal article" date="2016" name="Sci. Rep.">
        <title>Insights into Adaptations to a Near-Obligate Nematode Endoparasitic Lifestyle from the Finished Genome of Drechmeria coniospora.</title>
        <authorList>
            <person name="Zhang L."/>
            <person name="Zhou Z."/>
            <person name="Guo Q."/>
            <person name="Fokkens L."/>
            <person name="Miskei M."/>
            <person name="Pocsi I."/>
            <person name="Zhang W."/>
            <person name="Chen M."/>
            <person name="Wang L."/>
            <person name="Sun Y."/>
            <person name="Donzelli B.G."/>
            <person name="Gibson D.M."/>
            <person name="Nelson D.R."/>
            <person name="Luo J.G."/>
            <person name="Rep M."/>
            <person name="Liu H."/>
            <person name="Yang S."/>
            <person name="Wang J."/>
            <person name="Krasnoff S.B."/>
            <person name="Xu Y."/>
            <person name="Molnar I."/>
            <person name="Lin M."/>
        </authorList>
    </citation>
    <scope>NUCLEOTIDE SEQUENCE [LARGE SCALE GENOMIC DNA]</scope>
    <source>
        <strain evidence="3 4">ARSEF 6962</strain>
    </source>
</reference>
<dbReference type="PANTHER" id="PTHR21357">
    <property type="entry name" value="FAM172 FAMILY PROTEIN HOMOLOG CG10038"/>
    <property type="match status" value="1"/>
</dbReference>
<organism evidence="3 4">
    <name type="scientific">Drechmeria coniospora</name>
    <name type="common">Nematophagous fungus</name>
    <name type="synonym">Meria coniospora</name>
    <dbReference type="NCBI Taxonomy" id="98403"/>
    <lineage>
        <taxon>Eukaryota</taxon>
        <taxon>Fungi</taxon>
        <taxon>Dikarya</taxon>
        <taxon>Ascomycota</taxon>
        <taxon>Pezizomycotina</taxon>
        <taxon>Sordariomycetes</taxon>
        <taxon>Hypocreomycetidae</taxon>
        <taxon>Hypocreales</taxon>
        <taxon>Ophiocordycipitaceae</taxon>
        <taxon>Drechmeria</taxon>
    </lineage>
</organism>
<comment type="caution">
    <text evidence="3">The sequence shown here is derived from an EMBL/GenBank/DDBJ whole genome shotgun (WGS) entry which is preliminary data.</text>
</comment>
<evidence type="ECO:0000256" key="1">
    <source>
        <dbReference type="SAM" id="MobiDB-lite"/>
    </source>
</evidence>